<keyword evidence="2" id="KW-1185">Reference proteome</keyword>
<evidence type="ECO:0000313" key="2">
    <source>
        <dbReference type="Proteomes" id="UP001206067"/>
    </source>
</evidence>
<organism evidence="1 2">
    <name type="scientific">Parerythrobacter lacustris</name>
    <dbReference type="NCBI Taxonomy" id="2969984"/>
    <lineage>
        <taxon>Bacteria</taxon>
        <taxon>Pseudomonadati</taxon>
        <taxon>Pseudomonadota</taxon>
        <taxon>Alphaproteobacteria</taxon>
        <taxon>Sphingomonadales</taxon>
        <taxon>Erythrobacteraceae</taxon>
        <taxon>Parerythrobacter</taxon>
    </lineage>
</organism>
<dbReference type="RefSeq" id="WP_257597023.1">
    <property type="nucleotide sequence ID" value="NZ_JANKHH010000007.1"/>
</dbReference>
<gene>
    <name evidence="1" type="ORF">NSO95_14490</name>
</gene>
<sequence length="131" mass="12628">MTEVSGKGSGGTMTSLPIGPSFDRSVAVTGAVRFGAPTGVEVPAELELAVRWLGAATLREEGVIVREVAVVAAVELGSGSAVAVSVGTDWTVGDGTYRGSAADVGVGTGIGSTGSTIGGCSAVGAAVTETS</sequence>
<dbReference type="Proteomes" id="UP001206067">
    <property type="component" value="Unassembled WGS sequence"/>
</dbReference>
<proteinExistence type="predicted"/>
<protein>
    <submittedName>
        <fullName evidence="1">Uncharacterized protein</fullName>
    </submittedName>
</protein>
<evidence type="ECO:0000313" key="1">
    <source>
        <dbReference type="EMBL" id="MCR2835155.1"/>
    </source>
</evidence>
<reference evidence="1 2" key="1">
    <citation type="submission" date="2022-08" db="EMBL/GenBank/DDBJ databases">
        <title>Polyphasic taxonomy analysis of Qipengyuania sp.RS5-5.</title>
        <authorList>
            <person name="Xamxidin M."/>
            <person name="Wu M."/>
        </authorList>
    </citation>
    <scope>NUCLEOTIDE SEQUENCE [LARGE SCALE GENOMIC DNA]</scope>
    <source>
        <strain evidence="1 2">RS5-5</strain>
    </source>
</reference>
<name>A0ABT1XWU1_9SPHN</name>
<dbReference type="EMBL" id="JANKHH010000007">
    <property type="protein sequence ID" value="MCR2835155.1"/>
    <property type="molecule type" value="Genomic_DNA"/>
</dbReference>
<accession>A0ABT1XWU1</accession>
<comment type="caution">
    <text evidence="1">The sequence shown here is derived from an EMBL/GenBank/DDBJ whole genome shotgun (WGS) entry which is preliminary data.</text>
</comment>